<sequence>MLRNVISYDWFTISMVLLLVGLVLTKQLYRIRYIQFLKLGFSETYFTIKLKEARFITNFEILIFTLSHLVLAQIIYLFTLKVSSYGYFEDNTLLNVSIIFLILCIFSVLKYYLEKTINFVCCKSSFLDYYLFYKQIIWSYAIFLGLPFLIIEVYSPVSSINFLHLSLIVMGLFFTLNLFVFAYKNLKLLISHWFYFILYLCTLEIAPYFFLYKIFAVD</sequence>
<dbReference type="InterPro" id="IPR025367">
    <property type="entry name" value="DUF4271"/>
</dbReference>
<feature type="transmembrane region" description="Helical" evidence="1">
    <location>
        <begin position="59"/>
        <end position="80"/>
    </location>
</feature>
<accession>A0A4U5TT66</accession>
<dbReference type="RefSeq" id="WP_138931026.1">
    <property type="nucleotide sequence ID" value="NZ_SWMU01000001.1"/>
</dbReference>
<name>A0A4U5TT66_9FLAO</name>
<dbReference type="Proteomes" id="UP000306552">
    <property type="component" value="Unassembled WGS sequence"/>
</dbReference>
<dbReference type="AlphaFoldDB" id="A0A4U5TT66"/>
<keyword evidence="3" id="KW-1185">Reference proteome</keyword>
<feature type="transmembrane region" description="Helical" evidence="1">
    <location>
        <begin position="193"/>
        <end position="215"/>
    </location>
</feature>
<evidence type="ECO:0000313" key="2">
    <source>
        <dbReference type="EMBL" id="TKS57323.1"/>
    </source>
</evidence>
<comment type="caution">
    <text evidence="2">The sequence shown here is derived from an EMBL/GenBank/DDBJ whole genome shotgun (WGS) entry which is preliminary data.</text>
</comment>
<keyword evidence="1" id="KW-1133">Transmembrane helix</keyword>
<dbReference type="OrthoDB" id="1438590at2"/>
<reference evidence="2 3" key="1">
    <citation type="submission" date="2019-04" db="EMBL/GenBank/DDBJ databases">
        <title>Psychroflexus halotolerans sp. nov., isolated from a marine solar saltern.</title>
        <authorList>
            <person name="Feng X."/>
        </authorList>
    </citation>
    <scope>NUCLEOTIDE SEQUENCE [LARGE SCALE GENOMIC DNA]</scope>
    <source>
        <strain evidence="2 3">WDS2C27</strain>
    </source>
</reference>
<keyword evidence="1" id="KW-0812">Transmembrane</keyword>
<gene>
    <name evidence="2" type="ORF">FCN74_02575</name>
</gene>
<feature type="transmembrane region" description="Helical" evidence="1">
    <location>
        <begin position="92"/>
        <end position="109"/>
    </location>
</feature>
<organism evidence="2 3">
    <name type="scientific">Mesohalobacter halotolerans</name>
    <dbReference type="NCBI Taxonomy" id="1883405"/>
    <lineage>
        <taxon>Bacteria</taxon>
        <taxon>Pseudomonadati</taxon>
        <taxon>Bacteroidota</taxon>
        <taxon>Flavobacteriia</taxon>
        <taxon>Flavobacteriales</taxon>
        <taxon>Flavobacteriaceae</taxon>
        <taxon>Mesohalobacter</taxon>
    </lineage>
</organism>
<proteinExistence type="predicted"/>
<dbReference type="EMBL" id="SWMU01000001">
    <property type="protein sequence ID" value="TKS57323.1"/>
    <property type="molecule type" value="Genomic_DNA"/>
</dbReference>
<feature type="transmembrane region" description="Helical" evidence="1">
    <location>
        <begin position="130"/>
        <end position="150"/>
    </location>
</feature>
<keyword evidence="1" id="KW-0472">Membrane</keyword>
<evidence type="ECO:0000313" key="3">
    <source>
        <dbReference type="Proteomes" id="UP000306552"/>
    </source>
</evidence>
<feature type="transmembrane region" description="Helical" evidence="1">
    <location>
        <begin position="6"/>
        <end position="25"/>
    </location>
</feature>
<dbReference type="Pfam" id="PF14093">
    <property type="entry name" value="DUF4271"/>
    <property type="match status" value="1"/>
</dbReference>
<feature type="transmembrane region" description="Helical" evidence="1">
    <location>
        <begin position="162"/>
        <end position="181"/>
    </location>
</feature>
<protein>
    <submittedName>
        <fullName evidence="2">DUF4271 domain-containing protein</fullName>
    </submittedName>
</protein>
<evidence type="ECO:0000256" key="1">
    <source>
        <dbReference type="SAM" id="Phobius"/>
    </source>
</evidence>